<organism evidence="2 3">
    <name type="scientific">Caerostris darwini</name>
    <dbReference type="NCBI Taxonomy" id="1538125"/>
    <lineage>
        <taxon>Eukaryota</taxon>
        <taxon>Metazoa</taxon>
        <taxon>Ecdysozoa</taxon>
        <taxon>Arthropoda</taxon>
        <taxon>Chelicerata</taxon>
        <taxon>Arachnida</taxon>
        <taxon>Araneae</taxon>
        <taxon>Araneomorphae</taxon>
        <taxon>Entelegynae</taxon>
        <taxon>Araneoidea</taxon>
        <taxon>Araneidae</taxon>
        <taxon>Caerostris</taxon>
    </lineage>
</organism>
<dbReference type="EMBL" id="BPLQ01007006">
    <property type="protein sequence ID" value="GIY26999.1"/>
    <property type="molecule type" value="Genomic_DNA"/>
</dbReference>
<keyword evidence="3" id="KW-1185">Reference proteome</keyword>
<dbReference type="SUPFAM" id="SSF49265">
    <property type="entry name" value="Fibronectin type III"/>
    <property type="match status" value="1"/>
</dbReference>
<dbReference type="PROSITE" id="PS50853">
    <property type="entry name" value="FN3"/>
    <property type="match status" value="1"/>
</dbReference>
<dbReference type="InterPro" id="IPR036116">
    <property type="entry name" value="FN3_sf"/>
</dbReference>
<gene>
    <name evidence="2" type="primary">DSCAM_10</name>
    <name evidence="2" type="ORF">CDAR_34001</name>
</gene>
<evidence type="ECO:0000313" key="3">
    <source>
        <dbReference type="Proteomes" id="UP001054837"/>
    </source>
</evidence>
<proteinExistence type="predicted"/>
<dbReference type="InterPro" id="IPR013783">
    <property type="entry name" value="Ig-like_fold"/>
</dbReference>
<dbReference type="Gene3D" id="2.60.40.10">
    <property type="entry name" value="Immunoglobulins"/>
    <property type="match status" value="1"/>
</dbReference>
<evidence type="ECO:0000259" key="1">
    <source>
        <dbReference type="PROSITE" id="PS50853"/>
    </source>
</evidence>
<evidence type="ECO:0000313" key="2">
    <source>
        <dbReference type="EMBL" id="GIY26999.1"/>
    </source>
</evidence>
<feature type="domain" description="Fibronectin type-III" evidence="1">
    <location>
        <begin position="16"/>
        <end position="117"/>
    </location>
</feature>
<protein>
    <submittedName>
        <fullName evidence="2">Down syndrome cell adhesion molecule</fullName>
    </submittedName>
</protein>
<dbReference type="AlphaFoldDB" id="A0AAV4S0W4"/>
<sequence length="142" mass="16519">MAWDRATNYTEHSTVTNEGRRVRKIGKRNLILKVPEARKQQHTYGILYHLVILAHLFIFSRNVGKTVGGPLHVPGSETTLIIRGLRPKTRYFFRVKCENTLGESQFGAEVAITTLEERRYRDFCMFLRSRNLRGHLSLFLTE</sequence>
<dbReference type="Proteomes" id="UP001054837">
    <property type="component" value="Unassembled WGS sequence"/>
</dbReference>
<dbReference type="InterPro" id="IPR003961">
    <property type="entry name" value="FN3_dom"/>
</dbReference>
<reference evidence="2 3" key="1">
    <citation type="submission" date="2021-06" db="EMBL/GenBank/DDBJ databases">
        <title>Caerostris darwini draft genome.</title>
        <authorList>
            <person name="Kono N."/>
            <person name="Arakawa K."/>
        </authorList>
    </citation>
    <scope>NUCLEOTIDE SEQUENCE [LARGE SCALE GENOMIC DNA]</scope>
</reference>
<comment type="caution">
    <text evidence="2">The sequence shown here is derived from an EMBL/GenBank/DDBJ whole genome shotgun (WGS) entry which is preliminary data.</text>
</comment>
<accession>A0AAV4S0W4</accession>
<name>A0AAV4S0W4_9ARAC</name>
<dbReference type="CDD" id="cd00063">
    <property type="entry name" value="FN3"/>
    <property type="match status" value="1"/>
</dbReference>